<dbReference type="EMBL" id="JBHSCQ010000005">
    <property type="protein sequence ID" value="MFC4264876.1"/>
    <property type="molecule type" value="Genomic_DNA"/>
</dbReference>
<comment type="caution">
    <text evidence="4">The sequence shown here is derived from an EMBL/GenBank/DDBJ whole genome shotgun (WGS) entry which is preliminary data.</text>
</comment>
<feature type="region of interest" description="Disordered" evidence="1">
    <location>
        <begin position="53"/>
        <end position="95"/>
    </location>
</feature>
<dbReference type="Pfam" id="PF01522">
    <property type="entry name" value="Polysacc_deac_1"/>
    <property type="match status" value="1"/>
</dbReference>
<dbReference type="PANTHER" id="PTHR10587:SF134">
    <property type="entry name" value="SECRETED PROTEIN"/>
    <property type="match status" value="1"/>
</dbReference>
<dbReference type="PANTHER" id="PTHR10587">
    <property type="entry name" value="GLYCOSYL TRANSFERASE-RELATED"/>
    <property type="match status" value="1"/>
</dbReference>
<keyword evidence="2" id="KW-1133">Transmembrane helix</keyword>
<feature type="domain" description="NodB homology" evidence="3">
    <location>
        <begin position="127"/>
        <end position="297"/>
    </location>
</feature>
<keyword evidence="5" id="KW-1185">Reference proteome</keyword>
<evidence type="ECO:0000256" key="1">
    <source>
        <dbReference type="SAM" id="MobiDB-lite"/>
    </source>
</evidence>
<reference evidence="5" key="1">
    <citation type="journal article" date="2019" name="Int. J. Syst. Evol. Microbiol.">
        <title>The Global Catalogue of Microorganisms (GCM) 10K type strain sequencing project: providing services to taxonomists for standard genome sequencing and annotation.</title>
        <authorList>
            <consortium name="The Broad Institute Genomics Platform"/>
            <consortium name="The Broad Institute Genome Sequencing Center for Infectious Disease"/>
            <person name="Wu L."/>
            <person name="Ma J."/>
        </authorList>
    </citation>
    <scope>NUCLEOTIDE SEQUENCE [LARGE SCALE GENOMIC DNA]</scope>
    <source>
        <strain evidence="5">CGMCC 1.10698</strain>
    </source>
</reference>
<feature type="transmembrane region" description="Helical" evidence="2">
    <location>
        <begin position="12"/>
        <end position="35"/>
    </location>
</feature>
<dbReference type="CDD" id="cd10917">
    <property type="entry name" value="CE4_NodB_like_6s_7s"/>
    <property type="match status" value="1"/>
</dbReference>
<feature type="compositionally biased region" description="Polar residues" evidence="1">
    <location>
        <begin position="53"/>
        <end position="64"/>
    </location>
</feature>
<name>A0ABV8QXB3_9MICC</name>
<proteinExistence type="predicted"/>
<evidence type="ECO:0000256" key="2">
    <source>
        <dbReference type="SAM" id="Phobius"/>
    </source>
</evidence>
<dbReference type="RefSeq" id="WP_230066491.1">
    <property type="nucleotide sequence ID" value="NZ_BAABLL010000019.1"/>
</dbReference>
<dbReference type="Proteomes" id="UP001595773">
    <property type="component" value="Unassembled WGS sequence"/>
</dbReference>
<dbReference type="InterPro" id="IPR011330">
    <property type="entry name" value="Glyco_hydro/deAcase_b/a-brl"/>
</dbReference>
<evidence type="ECO:0000259" key="3">
    <source>
        <dbReference type="PROSITE" id="PS51677"/>
    </source>
</evidence>
<feature type="compositionally biased region" description="Low complexity" evidence="1">
    <location>
        <begin position="65"/>
        <end position="83"/>
    </location>
</feature>
<dbReference type="SUPFAM" id="SSF88713">
    <property type="entry name" value="Glycoside hydrolase/deacetylase"/>
    <property type="match status" value="1"/>
</dbReference>
<evidence type="ECO:0000313" key="4">
    <source>
        <dbReference type="EMBL" id="MFC4264876.1"/>
    </source>
</evidence>
<dbReference type="InterPro" id="IPR002509">
    <property type="entry name" value="NODB_dom"/>
</dbReference>
<keyword evidence="2" id="KW-0472">Membrane</keyword>
<organism evidence="4 5">
    <name type="scientific">Arthrobacter cryoconiti</name>
    <dbReference type="NCBI Taxonomy" id="748907"/>
    <lineage>
        <taxon>Bacteria</taxon>
        <taxon>Bacillati</taxon>
        <taxon>Actinomycetota</taxon>
        <taxon>Actinomycetes</taxon>
        <taxon>Micrococcales</taxon>
        <taxon>Micrococcaceae</taxon>
        <taxon>Arthrobacter</taxon>
    </lineage>
</organism>
<gene>
    <name evidence="4" type="ORF">ACFOW9_04595</name>
</gene>
<dbReference type="Gene3D" id="3.20.20.370">
    <property type="entry name" value="Glycoside hydrolase/deacetylase"/>
    <property type="match status" value="1"/>
</dbReference>
<keyword evidence="2" id="KW-0812">Transmembrane</keyword>
<sequence length="306" mass="32778">MPSHLRTYPNRSRWVTLAIVAAVVVALVFGFLVFYNSRTTPVSADTSTPIASAGATNAASNPGESTKPPQTPSPASSPSTQPVPTQPPVNPVTGRVDTLDGLVPDYKLPPIENGMVPVITKIPTTQKVVFLTIDDGAVKRDSDLQLLKDNGVKASLFLAQTFIIGQPDFYQQYIKSGFLIENHTISHNLGFLSLGYAKIKAEICGMSDFEEAHYGRRPVLMRPPGGPYSNAARQAAAECGIKAIVDWEAKANAGGMDYQVGAGLRPGDIVLMHFRPEFPADLAAFLTAQKAAGLKVVLLEDYLGVK</sequence>
<accession>A0ABV8QXB3</accession>
<dbReference type="InterPro" id="IPR050248">
    <property type="entry name" value="Polysacc_deacetylase_ArnD"/>
</dbReference>
<protein>
    <submittedName>
        <fullName evidence="4">Polysaccharide deacetylase family protein</fullName>
    </submittedName>
</protein>
<evidence type="ECO:0000313" key="5">
    <source>
        <dbReference type="Proteomes" id="UP001595773"/>
    </source>
</evidence>
<dbReference type="PROSITE" id="PS51677">
    <property type="entry name" value="NODB"/>
    <property type="match status" value="1"/>
</dbReference>